<protein>
    <submittedName>
        <fullName evidence="3">Peptidoglycan-binding protein LysM</fullName>
    </submittedName>
</protein>
<sequence>MRSIVLIGLGLAVVALAIFLTLFNDEEPIAPQPQAETQQSQQSANTPSKPAKQPQKTENTAPSFDVVRINPDGDVVMAGRSTPKAEVTVLDGENELGMAKSDDRGEWVYLPTNPLETGERQLSLSALNPDGTIQTSEDVVVLVVPERKGDQTLAVSMSKDGSGPVTALQVPGAESLTLSIDAVNYDDKGELSISGTAPEGGAVFLYLDNEFLGNTAADDKGHWVVAPSRVVEPGVYQLRADHVDENRKVLNRVTIPFSRAPNMSNVPQDRQIVVQPGNSLWRIARRIYGTGFDYAVIYRANKEHISDPNLIYPGQVFEIPAQ</sequence>
<evidence type="ECO:0000313" key="3">
    <source>
        <dbReference type="EMBL" id="GGF60031.1"/>
    </source>
</evidence>
<evidence type="ECO:0000256" key="1">
    <source>
        <dbReference type="SAM" id="MobiDB-lite"/>
    </source>
</evidence>
<dbReference type="InterPro" id="IPR036779">
    <property type="entry name" value="LysM_dom_sf"/>
</dbReference>
<evidence type="ECO:0000313" key="4">
    <source>
        <dbReference type="Proteomes" id="UP000632498"/>
    </source>
</evidence>
<dbReference type="EMBL" id="BMHV01000007">
    <property type="protein sequence ID" value="GGF60031.1"/>
    <property type="molecule type" value="Genomic_DNA"/>
</dbReference>
<dbReference type="PROSITE" id="PS51782">
    <property type="entry name" value="LYSM"/>
    <property type="match status" value="1"/>
</dbReference>
<dbReference type="PANTHER" id="PTHR34700">
    <property type="entry name" value="POTASSIUM BINDING PROTEIN KBP"/>
    <property type="match status" value="1"/>
</dbReference>
<proteinExistence type="predicted"/>
<reference evidence="3" key="2">
    <citation type="submission" date="2020-09" db="EMBL/GenBank/DDBJ databases">
        <authorList>
            <person name="Sun Q."/>
            <person name="Zhou Y."/>
        </authorList>
    </citation>
    <scope>NUCLEOTIDE SEQUENCE</scope>
    <source>
        <strain evidence="3">CGMCC 1.15254</strain>
    </source>
</reference>
<gene>
    <name evidence="3" type="ORF">GCM10011332_12160</name>
</gene>
<dbReference type="SMART" id="SM00257">
    <property type="entry name" value="LysM"/>
    <property type="match status" value="1"/>
</dbReference>
<dbReference type="AlphaFoldDB" id="A0A917BVK2"/>
<comment type="caution">
    <text evidence="3">The sequence shown here is derived from an EMBL/GenBank/DDBJ whole genome shotgun (WGS) entry which is preliminary data.</text>
</comment>
<organism evidence="3 4">
    <name type="scientific">Terasakiella brassicae</name>
    <dbReference type="NCBI Taxonomy" id="1634917"/>
    <lineage>
        <taxon>Bacteria</taxon>
        <taxon>Pseudomonadati</taxon>
        <taxon>Pseudomonadota</taxon>
        <taxon>Alphaproteobacteria</taxon>
        <taxon>Rhodospirillales</taxon>
        <taxon>Terasakiellaceae</taxon>
        <taxon>Terasakiella</taxon>
    </lineage>
</organism>
<dbReference type="Proteomes" id="UP000632498">
    <property type="component" value="Unassembled WGS sequence"/>
</dbReference>
<dbReference type="RefSeq" id="WP_188662828.1">
    <property type="nucleotide sequence ID" value="NZ_BMHV01000007.1"/>
</dbReference>
<dbReference type="InterPro" id="IPR018392">
    <property type="entry name" value="LysM"/>
</dbReference>
<accession>A0A917BVK2</accession>
<dbReference type="InterPro" id="IPR052196">
    <property type="entry name" value="Bact_Kbp"/>
</dbReference>
<feature type="region of interest" description="Disordered" evidence="1">
    <location>
        <begin position="31"/>
        <end position="67"/>
    </location>
</feature>
<dbReference type="Pfam" id="PF01476">
    <property type="entry name" value="LysM"/>
    <property type="match status" value="1"/>
</dbReference>
<dbReference type="Gene3D" id="3.30.420.430">
    <property type="match status" value="1"/>
</dbReference>
<reference evidence="3" key="1">
    <citation type="journal article" date="2014" name="Int. J. Syst. Evol. Microbiol.">
        <title>Complete genome sequence of Corynebacterium casei LMG S-19264T (=DSM 44701T), isolated from a smear-ripened cheese.</title>
        <authorList>
            <consortium name="US DOE Joint Genome Institute (JGI-PGF)"/>
            <person name="Walter F."/>
            <person name="Albersmeier A."/>
            <person name="Kalinowski J."/>
            <person name="Ruckert C."/>
        </authorList>
    </citation>
    <scope>NUCLEOTIDE SEQUENCE</scope>
    <source>
        <strain evidence="3">CGMCC 1.15254</strain>
    </source>
</reference>
<keyword evidence="4" id="KW-1185">Reference proteome</keyword>
<dbReference type="PANTHER" id="PTHR34700:SF4">
    <property type="entry name" value="PHAGE-LIKE ELEMENT PBSX PROTEIN XKDP"/>
    <property type="match status" value="1"/>
</dbReference>
<feature type="domain" description="LysM" evidence="2">
    <location>
        <begin position="270"/>
        <end position="319"/>
    </location>
</feature>
<dbReference type="Gene3D" id="3.10.350.10">
    <property type="entry name" value="LysM domain"/>
    <property type="match status" value="1"/>
</dbReference>
<name>A0A917BVK2_9PROT</name>
<evidence type="ECO:0000259" key="2">
    <source>
        <dbReference type="PROSITE" id="PS51782"/>
    </source>
</evidence>
<dbReference type="CDD" id="cd00118">
    <property type="entry name" value="LysM"/>
    <property type="match status" value="1"/>
</dbReference>
<dbReference type="SUPFAM" id="SSF54106">
    <property type="entry name" value="LysM domain"/>
    <property type="match status" value="1"/>
</dbReference>
<feature type="compositionally biased region" description="Low complexity" evidence="1">
    <location>
        <begin position="32"/>
        <end position="44"/>
    </location>
</feature>